<dbReference type="PANTHER" id="PTHR38459:SF1">
    <property type="entry name" value="PROPHAGE BACTOPRENOL-LINKED GLUCOSE TRANSLOCASE HOMOLOG"/>
    <property type="match status" value="1"/>
</dbReference>
<feature type="transmembrane region" description="Helical" evidence="6">
    <location>
        <begin position="77"/>
        <end position="98"/>
    </location>
</feature>
<feature type="transmembrane region" description="Helical" evidence="6">
    <location>
        <begin position="21"/>
        <end position="40"/>
    </location>
</feature>
<gene>
    <name evidence="8" type="ORF">AWM68_06990</name>
</gene>
<comment type="similarity">
    <text evidence="2">Belongs to the GtrA family.</text>
</comment>
<evidence type="ECO:0000256" key="5">
    <source>
        <dbReference type="ARBA" id="ARBA00023136"/>
    </source>
</evidence>
<dbReference type="RefSeq" id="WP_066241477.1">
    <property type="nucleotide sequence ID" value="NZ_LRFC01000023.1"/>
</dbReference>
<dbReference type="Proteomes" id="UP000076567">
    <property type="component" value="Unassembled WGS sequence"/>
</dbReference>
<reference evidence="9" key="1">
    <citation type="submission" date="2016-01" db="EMBL/GenBank/DDBJ databases">
        <title>Draft genome of Chromobacterium sp. F49.</title>
        <authorList>
            <person name="Hong K.W."/>
        </authorList>
    </citation>
    <scope>NUCLEOTIDE SEQUENCE [LARGE SCALE GENOMIC DNA]</scope>
    <source>
        <strain evidence="9">P7IIIA</strain>
    </source>
</reference>
<dbReference type="EMBL" id="LRFC01000023">
    <property type="protein sequence ID" value="KZE66114.1"/>
    <property type="molecule type" value="Genomic_DNA"/>
</dbReference>
<keyword evidence="4 6" id="KW-1133">Transmembrane helix</keyword>
<comment type="caution">
    <text evidence="8">The sequence shown here is derived from an EMBL/GenBank/DDBJ whole genome shotgun (WGS) entry which is preliminary data.</text>
</comment>
<name>A0A163R322_9BACL</name>
<feature type="domain" description="GtrA/DPMS transmembrane" evidence="7">
    <location>
        <begin position="20"/>
        <end position="135"/>
    </location>
</feature>
<dbReference type="GO" id="GO:0005886">
    <property type="term" value="C:plasma membrane"/>
    <property type="evidence" value="ECO:0007669"/>
    <property type="project" value="TreeGrafter"/>
</dbReference>
<evidence type="ECO:0000256" key="6">
    <source>
        <dbReference type="SAM" id="Phobius"/>
    </source>
</evidence>
<dbReference type="Pfam" id="PF04138">
    <property type="entry name" value="GtrA_DPMS_TM"/>
    <property type="match status" value="1"/>
</dbReference>
<dbReference type="InterPro" id="IPR051401">
    <property type="entry name" value="GtrA_CellWall_Glycosyl"/>
</dbReference>
<dbReference type="AlphaFoldDB" id="A0A163R322"/>
<dbReference type="InterPro" id="IPR007267">
    <property type="entry name" value="GtrA_DPMS_TM"/>
</dbReference>
<feature type="transmembrane region" description="Helical" evidence="6">
    <location>
        <begin position="113"/>
        <end position="129"/>
    </location>
</feature>
<proteinExistence type="inferred from homology"/>
<dbReference type="PANTHER" id="PTHR38459">
    <property type="entry name" value="PROPHAGE BACTOPRENOL-LINKED GLUCOSE TRANSLOCASE HOMOLOG"/>
    <property type="match status" value="1"/>
</dbReference>
<keyword evidence="5 6" id="KW-0472">Membrane</keyword>
<dbReference type="OrthoDB" id="9812049at2"/>
<comment type="subcellular location">
    <subcellularLocation>
        <location evidence="1">Membrane</location>
        <topology evidence="1">Multi-pass membrane protein</topology>
    </subcellularLocation>
</comment>
<dbReference type="GO" id="GO:0000271">
    <property type="term" value="P:polysaccharide biosynthetic process"/>
    <property type="evidence" value="ECO:0007669"/>
    <property type="project" value="InterPro"/>
</dbReference>
<keyword evidence="9" id="KW-1185">Reference proteome</keyword>
<evidence type="ECO:0000313" key="8">
    <source>
        <dbReference type="EMBL" id="KZE66114.1"/>
    </source>
</evidence>
<evidence type="ECO:0000256" key="4">
    <source>
        <dbReference type="ARBA" id="ARBA00022989"/>
    </source>
</evidence>
<feature type="transmembrane region" description="Helical" evidence="6">
    <location>
        <begin position="46"/>
        <end position="65"/>
    </location>
</feature>
<keyword evidence="3 6" id="KW-0812">Transmembrane</keyword>
<protein>
    <recommendedName>
        <fullName evidence="7">GtrA/DPMS transmembrane domain-containing protein</fullName>
    </recommendedName>
</protein>
<evidence type="ECO:0000256" key="3">
    <source>
        <dbReference type="ARBA" id="ARBA00022692"/>
    </source>
</evidence>
<evidence type="ECO:0000256" key="1">
    <source>
        <dbReference type="ARBA" id="ARBA00004141"/>
    </source>
</evidence>
<accession>A0A163R322</accession>
<evidence type="ECO:0000313" key="9">
    <source>
        <dbReference type="Proteomes" id="UP000076567"/>
    </source>
</evidence>
<organism evidence="8 9">
    <name type="scientific">Fictibacillus phosphorivorans</name>
    <dbReference type="NCBI Taxonomy" id="1221500"/>
    <lineage>
        <taxon>Bacteria</taxon>
        <taxon>Bacillati</taxon>
        <taxon>Bacillota</taxon>
        <taxon>Bacilli</taxon>
        <taxon>Bacillales</taxon>
        <taxon>Fictibacillaceae</taxon>
        <taxon>Fictibacillus</taxon>
    </lineage>
</organism>
<evidence type="ECO:0000259" key="7">
    <source>
        <dbReference type="Pfam" id="PF04138"/>
    </source>
</evidence>
<evidence type="ECO:0000256" key="2">
    <source>
        <dbReference type="ARBA" id="ARBA00009399"/>
    </source>
</evidence>
<sequence length="139" mass="15563">MNHIISTFGNFLKPTNSFIRFLLVGIVNTCIGLTIIFLLMNGFGLNYWMSTFIGNTCGALISYVLNRNFTFKSSTSLGASGIRFATVIVLSYFCAYGVSDLLLDESVVTNKEISVLFGACLYTLLNYYGQKYLVFHRTR</sequence>